<dbReference type="InterPro" id="IPR005123">
    <property type="entry name" value="Oxoglu/Fe-dep_dioxygenase_dom"/>
</dbReference>
<dbReference type="InterPro" id="IPR050231">
    <property type="entry name" value="Iron_ascorbate_oxido_reductase"/>
</dbReference>
<name>A0A2T3AW22_AMORE</name>
<dbReference type="GeneID" id="36570890"/>
<dbReference type="InParanoid" id="A0A2T3AW22"/>
<dbReference type="GO" id="GO:0016491">
    <property type="term" value="F:oxidoreductase activity"/>
    <property type="evidence" value="ECO:0007669"/>
    <property type="project" value="UniProtKB-KW"/>
</dbReference>
<dbReference type="InterPro" id="IPR027443">
    <property type="entry name" value="IPNS-like_sf"/>
</dbReference>
<keyword evidence="2" id="KW-0479">Metal-binding</keyword>
<evidence type="ECO:0000256" key="2">
    <source>
        <dbReference type="RuleBase" id="RU003682"/>
    </source>
</evidence>
<dbReference type="Proteomes" id="UP000241818">
    <property type="component" value="Unassembled WGS sequence"/>
</dbReference>
<dbReference type="InterPro" id="IPR044861">
    <property type="entry name" value="IPNS-like_FE2OG_OXY"/>
</dbReference>
<protein>
    <recommendedName>
        <fullName evidence="3">Fe2OG dioxygenase domain-containing protein</fullName>
    </recommendedName>
</protein>
<evidence type="ECO:0000313" key="5">
    <source>
        <dbReference type="Proteomes" id="UP000241818"/>
    </source>
</evidence>
<keyword evidence="5" id="KW-1185">Reference proteome</keyword>
<comment type="similarity">
    <text evidence="1 2">Belongs to the iron/ascorbate-dependent oxidoreductase family.</text>
</comment>
<dbReference type="GO" id="GO:0044283">
    <property type="term" value="P:small molecule biosynthetic process"/>
    <property type="evidence" value="ECO:0007669"/>
    <property type="project" value="UniProtKB-ARBA"/>
</dbReference>
<proteinExistence type="inferred from homology"/>
<feature type="domain" description="Fe2OG dioxygenase" evidence="3">
    <location>
        <begin position="173"/>
        <end position="289"/>
    </location>
</feature>
<dbReference type="InterPro" id="IPR026992">
    <property type="entry name" value="DIOX_N"/>
</dbReference>
<dbReference type="AlphaFoldDB" id="A0A2T3AW22"/>
<dbReference type="OrthoDB" id="288590at2759"/>
<dbReference type="RefSeq" id="XP_024718867.1">
    <property type="nucleotide sequence ID" value="XM_024862809.1"/>
</dbReference>
<dbReference type="GO" id="GO:0046872">
    <property type="term" value="F:metal ion binding"/>
    <property type="evidence" value="ECO:0007669"/>
    <property type="project" value="UniProtKB-KW"/>
</dbReference>
<sequence>MASSTGHPSQVPVIDISGTLPELEVGRALVDAAATYGFVYIKNEGKDIPVEAIDRMFELSKQFFSSPVEEKEKCRITETNRGWGGMQTETLDVKNQRVGDFKEAMNIGGFVDGKAQQPLPASLVDHEAEIDQFQKYCHELVLKVLTLFGLGLEIDPLAGGSSWFATRHRDGANPSILRLLYYPHLSRSDYQPGIDIRAGAHSDYGSLTLLFQRPGQPGLEIRPPGSDGWTPIPVQPPTTEHDPSPPILVNTGDLLASWTDNLLRSTVHRVVFPVEDVADRYSIAYFAHPVGTTVLEAVPSAKVREKAKEKEAEGESVQEREARRAMTADEYLFSRLKATYLGLYGNGKTEGKAVTA</sequence>
<dbReference type="Pfam" id="PF14226">
    <property type="entry name" value="DIOX_N"/>
    <property type="match status" value="1"/>
</dbReference>
<dbReference type="PANTHER" id="PTHR47990">
    <property type="entry name" value="2-OXOGLUTARATE (2OG) AND FE(II)-DEPENDENT OXYGENASE SUPERFAMILY PROTEIN-RELATED"/>
    <property type="match status" value="1"/>
</dbReference>
<keyword evidence="2" id="KW-0408">Iron</keyword>
<dbReference type="FunFam" id="2.60.120.330:FF:000051">
    <property type="entry name" value="Clavaminate synthase-like protein"/>
    <property type="match status" value="1"/>
</dbReference>
<evidence type="ECO:0000259" key="3">
    <source>
        <dbReference type="PROSITE" id="PS51471"/>
    </source>
</evidence>
<reference evidence="4 5" key="1">
    <citation type="journal article" date="2018" name="New Phytol.">
        <title>Comparative genomics and transcriptomics depict ericoid mycorrhizal fungi as versatile saprotrophs and plant mutualists.</title>
        <authorList>
            <person name="Martino E."/>
            <person name="Morin E."/>
            <person name="Grelet G.A."/>
            <person name="Kuo A."/>
            <person name="Kohler A."/>
            <person name="Daghino S."/>
            <person name="Barry K.W."/>
            <person name="Cichocki N."/>
            <person name="Clum A."/>
            <person name="Dockter R.B."/>
            <person name="Hainaut M."/>
            <person name="Kuo R.C."/>
            <person name="LaButti K."/>
            <person name="Lindahl B.D."/>
            <person name="Lindquist E.A."/>
            <person name="Lipzen A."/>
            <person name="Khouja H.R."/>
            <person name="Magnuson J."/>
            <person name="Murat C."/>
            <person name="Ohm R.A."/>
            <person name="Singer S.W."/>
            <person name="Spatafora J.W."/>
            <person name="Wang M."/>
            <person name="Veneault-Fourrey C."/>
            <person name="Henrissat B."/>
            <person name="Grigoriev I.V."/>
            <person name="Martin F.M."/>
            <person name="Perotto S."/>
        </authorList>
    </citation>
    <scope>NUCLEOTIDE SEQUENCE [LARGE SCALE GENOMIC DNA]</scope>
    <source>
        <strain evidence="4 5">ATCC 22711</strain>
    </source>
</reference>
<dbReference type="Gene3D" id="2.60.120.330">
    <property type="entry name" value="B-lactam Antibiotic, Isopenicillin N Synthase, Chain"/>
    <property type="match status" value="1"/>
</dbReference>
<keyword evidence="2" id="KW-0560">Oxidoreductase</keyword>
<dbReference type="PROSITE" id="PS51471">
    <property type="entry name" value="FE2OG_OXY"/>
    <property type="match status" value="1"/>
</dbReference>
<dbReference type="STRING" id="857342.A0A2T3AW22"/>
<organism evidence="4 5">
    <name type="scientific">Amorphotheca resinae ATCC 22711</name>
    <dbReference type="NCBI Taxonomy" id="857342"/>
    <lineage>
        <taxon>Eukaryota</taxon>
        <taxon>Fungi</taxon>
        <taxon>Dikarya</taxon>
        <taxon>Ascomycota</taxon>
        <taxon>Pezizomycotina</taxon>
        <taxon>Leotiomycetes</taxon>
        <taxon>Helotiales</taxon>
        <taxon>Amorphothecaceae</taxon>
        <taxon>Amorphotheca</taxon>
    </lineage>
</organism>
<dbReference type="SUPFAM" id="SSF51197">
    <property type="entry name" value="Clavaminate synthase-like"/>
    <property type="match status" value="1"/>
</dbReference>
<gene>
    <name evidence="4" type="ORF">M430DRAFT_143290</name>
</gene>
<dbReference type="EMBL" id="KZ679014">
    <property type="protein sequence ID" value="PSS12876.1"/>
    <property type="molecule type" value="Genomic_DNA"/>
</dbReference>
<evidence type="ECO:0000313" key="4">
    <source>
        <dbReference type="EMBL" id="PSS12876.1"/>
    </source>
</evidence>
<evidence type="ECO:0000256" key="1">
    <source>
        <dbReference type="ARBA" id="ARBA00008056"/>
    </source>
</evidence>
<dbReference type="Pfam" id="PF03171">
    <property type="entry name" value="2OG-FeII_Oxy"/>
    <property type="match status" value="1"/>
</dbReference>
<accession>A0A2T3AW22</accession>